<dbReference type="RefSeq" id="WP_189620300.1">
    <property type="nucleotide sequence ID" value="NZ_BMZA01000003.1"/>
</dbReference>
<evidence type="ECO:0000313" key="1">
    <source>
        <dbReference type="EMBL" id="GGY99226.1"/>
    </source>
</evidence>
<comment type="caution">
    <text evidence="1">The sequence shown here is derived from an EMBL/GenBank/DDBJ whole genome shotgun (WGS) entry which is preliminary data.</text>
</comment>
<dbReference type="SUPFAM" id="SSF53756">
    <property type="entry name" value="UDP-Glycosyltransferase/glycogen phosphorylase"/>
    <property type="match status" value="1"/>
</dbReference>
<reference evidence="1" key="2">
    <citation type="submission" date="2020-09" db="EMBL/GenBank/DDBJ databases">
        <authorList>
            <person name="Sun Q."/>
            <person name="Kim S."/>
        </authorList>
    </citation>
    <scope>NUCLEOTIDE SEQUENCE</scope>
    <source>
        <strain evidence="1">KCTC 32255</strain>
    </source>
</reference>
<dbReference type="Proteomes" id="UP000648075">
    <property type="component" value="Unassembled WGS sequence"/>
</dbReference>
<sequence>MNRAPPFRVAFLFNHEAVHQVRHTAPVAARLARYAGLEVAILSSSAAQDREARAIVGENEGNGPVRFRMLTPGPIARAAGPLLSLAGPFRRIAVLLHNRHHLAGYDAIVVPETTTMLLRDAMGVKTPKLIWIPHGAGDRSVGFRRIAARFDLVLVAGPKVRERMIAEGGVEPERCRIVGYPKFDTLDPSSPGPPLFANGRPTVVYNPHFDPRLSSWFEMGEAVLDWFAGQDRFNLVFAPHVMLFRRRIHASVEHRLLRWRGAVAARFRDHPAMLIDTGSARSTDMTYTRSADIYLGDASSQIYEWIARPRPAIFLNPRRIDWHDDPNFAHWQLGPVVSDIAGMAHALDAAQASPDGYAARQAEAFARTFSVESVPAAERAARALVDLLEAGCAPAR</sequence>
<gene>
    <name evidence="1" type="ORF">GCM10011614_12670</name>
</gene>
<accession>A0A918PCH4</accession>
<proteinExistence type="predicted"/>
<dbReference type="Gene3D" id="3.40.50.12580">
    <property type="match status" value="1"/>
</dbReference>
<dbReference type="InterPro" id="IPR043148">
    <property type="entry name" value="TagF_C"/>
</dbReference>
<reference evidence="1" key="1">
    <citation type="journal article" date="2014" name="Int. J. Syst. Evol. Microbiol.">
        <title>Complete genome sequence of Corynebacterium casei LMG S-19264T (=DSM 44701T), isolated from a smear-ripened cheese.</title>
        <authorList>
            <consortium name="US DOE Joint Genome Institute (JGI-PGF)"/>
            <person name="Walter F."/>
            <person name="Albersmeier A."/>
            <person name="Kalinowski J."/>
            <person name="Ruckert C."/>
        </authorList>
    </citation>
    <scope>NUCLEOTIDE SEQUENCE</scope>
    <source>
        <strain evidence="1">KCTC 32255</strain>
    </source>
</reference>
<dbReference type="AlphaFoldDB" id="A0A918PCH4"/>
<name>A0A918PCH4_9SPHN</name>
<organism evidence="1 2">
    <name type="scientific">Novosphingobium colocasiae</name>
    <dbReference type="NCBI Taxonomy" id="1256513"/>
    <lineage>
        <taxon>Bacteria</taxon>
        <taxon>Pseudomonadati</taxon>
        <taxon>Pseudomonadota</taxon>
        <taxon>Alphaproteobacteria</taxon>
        <taxon>Sphingomonadales</taxon>
        <taxon>Sphingomonadaceae</taxon>
        <taxon>Novosphingobium</taxon>
    </lineage>
</organism>
<protein>
    <submittedName>
        <fullName evidence="1">Glycerophosphotransferase</fullName>
    </submittedName>
</protein>
<evidence type="ECO:0000313" key="2">
    <source>
        <dbReference type="Proteomes" id="UP000648075"/>
    </source>
</evidence>
<keyword evidence="2" id="KW-1185">Reference proteome</keyword>
<dbReference type="EMBL" id="BMZA01000003">
    <property type="protein sequence ID" value="GGY99226.1"/>
    <property type="molecule type" value="Genomic_DNA"/>
</dbReference>